<dbReference type="AlphaFoldDB" id="A0A6P5WV52"/>
<evidence type="ECO:0000256" key="7">
    <source>
        <dbReference type="ARBA" id="ARBA00023180"/>
    </source>
</evidence>
<evidence type="ECO:0000256" key="5">
    <source>
        <dbReference type="ARBA" id="ARBA00022974"/>
    </source>
</evidence>
<protein>
    <submittedName>
        <fullName evidence="14">Arabinogalactan peptide 12-like</fullName>
    </submittedName>
</protein>
<keyword evidence="5" id="KW-0654">Proteoglycan</keyword>
<feature type="chain" id="PRO_5028296730" evidence="12">
    <location>
        <begin position="28"/>
        <end position="59"/>
    </location>
</feature>
<dbReference type="RefSeq" id="XP_022719964.1">
    <property type="nucleotide sequence ID" value="XM_022864229.1"/>
</dbReference>
<keyword evidence="11" id="KW-1133">Transmembrane helix</keyword>
<evidence type="ECO:0000256" key="3">
    <source>
        <dbReference type="ARBA" id="ARBA00022622"/>
    </source>
</evidence>
<comment type="similarity">
    <text evidence="2">Belongs to the AG-peptide AGP family.</text>
</comment>
<evidence type="ECO:0000313" key="13">
    <source>
        <dbReference type="Proteomes" id="UP000515121"/>
    </source>
</evidence>
<keyword evidence="3" id="KW-0336">GPI-anchor</keyword>
<evidence type="ECO:0000256" key="8">
    <source>
        <dbReference type="ARBA" id="ARBA00023278"/>
    </source>
</evidence>
<evidence type="ECO:0000256" key="11">
    <source>
        <dbReference type="SAM" id="Phobius"/>
    </source>
</evidence>
<dbReference type="Proteomes" id="UP000515121">
    <property type="component" value="Unplaced"/>
</dbReference>
<reference evidence="14" key="1">
    <citation type="submission" date="2025-08" db="UniProtKB">
        <authorList>
            <consortium name="RefSeq"/>
        </authorList>
    </citation>
    <scope>IDENTIFICATION</scope>
    <source>
        <tissue evidence="14">Fruit stalk</tissue>
    </source>
</reference>
<feature type="transmembrane region" description="Helical" evidence="11">
    <location>
        <begin position="37"/>
        <end position="58"/>
    </location>
</feature>
<accession>A0A6P5WV52</accession>
<evidence type="ECO:0000313" key="14">
    <source>
        <dbReference type="RefSeq" id="XP_022719964.1"/>
    </source>
</evidence>
<organism evidence="13 14">
    <name type="scientific">Durio zibethinus</name>
    <name type="common">Durian</name>
    <dbReference type="NCBI Taxonomy" id="66656"/>
    <lineage>
        <taxon>Eukaryota</taxon>
        <taxon>Viridiplantae</taxon>
        <taxon>Streptophyta</taxon>
        <taxon>Embryophyta</taxon>
        <taxon>Tracheophyta</taxon>
        <taxon>Spermatophyta</taxon>
        <taxon>Magnoliopsida</taxon>
        <taxon>eudicotyledons</taxon>
        <taxon>Gunneridae</taxon>
        <taxon>Pentapetalae</taxon>
        <taxon>rosids</taxon>
        <taxon>malvids</taxon>
        <taxon>Malvales</taxon>
        <taxon>Malvaceae</taxon>
        <taxon>Helicteroideae</taxon>
        <taxon>Durio</taxon>
    </lineage>
</organism>
<dbReference type="PANTHER" id="PTHR34114:SF11">
    <property type="entry name" value="ARABINOGALACTAN PROTEIN 13-RELATED"/>
    <property type="match status" value="1"/>
</dbReference>
<gene>
    <name evidence="14" type="primary">LOC111277812</name>
</gene>
<proteinExistence type="inferred from homology"/>
<name>A0A6P5WV52_DURZI</name>
<evidence type="ECO:0000256" key="1">
    <source>
        <dbReference type="ARBA" id="ARBA00004589"/>
    </source>
</evidence>
<evidence type="ECO:0000256" key="12">
    <source>
        <dbReference type="SAM" id="SignalP"/>
    </source>
</evidence>
<keyword evidence="8" id="KW-0379">Hydroxylation</keyword>
<keyword evidence="13" id="KW-1185">Reference proteome</keyword>
<keyword evidence="6 11" id="KW-0472">Membrane</keyword>
<sequence length="59" mass="6194">MEALRMRLIFTVMIVLMALSALQNVAATDAPAPSPTSDATAFVPTLVTSLLALAFGLLF</sequence>
<evidence type="ECO:0000256" key="6">
    <source>
        <dbReference type="ARBA" id="ARBA00023136"/>
    </source>
</evidence>
<feature type="signal peptide" evidence="12">
    <location>
        <begin position="1"/>
        <end position="27"/>
    </location>
</feature>
<evidence type="ECO:0000256" key="9">
    <source>
        <dbReference type="ARBA" id="ARBA00023288"/>
    </source>
</evidence>
<evidence type="ECO:0000256" key="4">
    <source>
        <dbReference type="ARBA" id="ARBA00022729"/>
    </source>
</evidence>
<evidence type="ECO:0000256" key="10">
    <source>
        <dbReference type="ARBA" id="ARBA00037868"/>
    </source>
</evidence>
<dbReference type="KEGG" id="dzi:111277812"/>
<dbReference type="InterPro" id="IPR039281">
    <property type="entry name" value="AGP3/12/13/14/21"/>
</dbReference>
<dbReference type="GO" id="GO:0098552">
    <property type="term" value="C:side of membrane"/>
    <property type="evidence" value="ECO:0007669"/>
    <property type="project" value="UniProtKB-KW"/>
</dbReference>
<keyword evidence="7" id="KW-0325">Glycoprotein</keyword>
<comment type="subcellular location">
    <subcellularLocation>
        <location evidence="10">Endomembrane system</location>
        <topology evidence="10">Lipid-anchor</topology>
    </subcellularLocation>
    <subcellularLocation>
        <location evidence="1">Membrane</location>
        <topology evidence="1">Lipid-anchor</topology>
        <topology evidence="1">GPI-anchor</topology>
    </subcellularLocation>
</comment>
<dbReference type="PANTHER" id="PTHR34114">
    <property type="entry name" value="ARABINOGALACTAN PEPTIDE 1"/>
    <property type="match status" value="1"/>
</dbReference>
<keyword evidence="9" id="KW-0449">Lipoprotein</keyword>
<dbReference type="GeneID" id="111277812"/>
<keyword evidence="11" id="KW-0812">Transmembrane</keyword>
<evidence type="ECO:0000256" key="2">
    <source>
        <dbReference type="ARBA" id="ARBA00005835"/>
    </source>
</evidence>
<keyword evidence="4 12" id="KW-0732">Signal</keyword>
<dbReference type="GO" id="GO:0012505">
    <property type="term" value="C:endomembrane system"/>
    <property type="evidence" value="ECO:0007669"/>
    <property type="project" value="UniProtKB-SubCell"/>
</dbReference>